<keyword evidence="3" id="KW-0032">Aminotransferase</keyword>
<keyword evidence="1" id="KW-0663">Pyridoxal phosphate</keyword>
<feature type="domain" description="Aminotransferase class V" evidence="2">
    <location>
        <begin position="73"/>
        <end position="390"/>
    </location>
</feature>
<dbReference type="InterPro" id="IPR000192">
    <property type="entry name" value="Aminotrans_V_dom"/>
</dbReference>
<dbReference type="PANTHER" id="PTHR43092:SF2">
    <property type="entry name" value="HERCYNYLCYSTEINE SULFOXIDE LYASE"/>
    <property type="match status" value="1"/>
</dbReference>
<proteinExistence type="predicted"/>
<protein>
    <submittedName>
        <fullName evidence="3">Aminotransferase class V-fold PLP-dependent enzyme</fullName>
    </submittedName>
</protein>
<dbReference type="InterPro" id="IPR006311">
    <property type="entry name" value="TAT_signal"/>
</dbReference>
<reference evidence="3 4" key="1">
    <citation type="submission" date="2020-07" db="EMBL/GenBank/DDBJ databases">
        <authorList>
            <person name="Feng X."/>
        </authorList>
    </citation>
    <scope>NUCLEOTIDE SEQUENCE [LARGE SCALE GENOMIC DNA]</scope>
    <source>
        <strain evidence="3 4">JCM23202</strain>
    </source>
</reference>
<sequence length="427" mass="46367">MPRSTVSRRDFTKVLAMGAAASGLAFPRLSKAKDALPPAATAGSSEAYWESIRAEFLMPEKVKVLNAANLCPSPKCVVDSLFEATRSFDRNPSYENRGPIAEGKESTRVLLAEFLNVTPEEIILARNTSEANNMVSLGLELKEGDEVILFGHNHPSNNAAWKNRAERYGFTIVEVPIVNPHPGHEAYLASLKERVTPRTKLISLTHLTNTLGDLFDAEGICAFAKENGILSHVDGAQSFGLLDLDLSKISPDFYTGSAHKWPCGPKEAGLLYVNARSQDRLWPCVISAGAGQVGISKTHECFGQRDEPALLAFGEALKFHNAIGKGAIEARSRELAQALMAGLAKLDGVELYTNPDPALSAAVVVFKPGDLDPKALADALYEKESIGCTARTGKFPGLRFSPHFYNLHSEIDLVLDTISKYLKRGYV</sequence>
<accession>A0A7X1E8U7</accession>
<evidence type="ECO:0000313" key="3">
    <source>
        <dbReference type="EMBL" id="MBC2606681.1"/>
    </source>
</evidence>
<dbReference type="PROSITE" id="PS51318">
    <property type="entry name" value="TAT"/>
    <property type="match status" value="1"/>
</dbReference>
<dbReference type="GO" id="GO:0008483">
    <property type="term" value="F:transaminase activity"/>
    <property type="evidence" value="ECO:0007669"/>
    <property type="project" value="UniProtKB-KW"/>
</dbReference>
<evidence type="ECO:0000256" key="1">
    <source>
        <dbReference type="ARBA" id="ARBA00022898"/>
    </source>
</evidence>
<dbReference type="RefSeq" id="WP_185660548.1">
    <property type="nucleotide sequence ID" value="NZ_CAWPOO010000012.1"/>
</dbReference>
<comment type="caution">
    <text evidence="3">The sequence shown here is derived from an EMBL/GenBank/DDBJ whole genome shotgun (WGS) entry which is preliminary data.</text>
</comment>
<dbReference type="SUPFAM" id="SSF53383">
    <property type="entry name" value="PLP-dependent transferases"/>
    <property type="match status" value="1"/>
</dbReference>
<dbReference type="Gene3D" id="3.90.1150.10">
    <property type="entry name" value="Aspartate Aminotransferase, domain 1"/>
    <property type="match status" value="1"/>
</dbReference>
<dbReference type="PANTHER" id="PTHR43092">
    <property type="entry name" value="L-CYSTEINE DESULFHYDRASE"/>
    <property type="match status" value="1"/>
</dbReference>
<organism evidence="3 4">
    <name type="scientific">Pelagicoccus albus</name>
    <dbReference type="NCBI Taxonomy" id="415222"/>
    <lineage>
        <taxon>Bacteria</taxon>
        <taxon>Pseudomonadati</taxon>
        <taxon>Verrucomicrobiota</taxon>
        <taxon>Opitutia</taxon>
        <taxon>Puniceicoccales</taxon>
        <taxon>Pelagicoccaceae</taxon>
        <taxon>Pelagicoccus</taxon>
    </lineage>
</organism>
<keyword evidence="3" id="KW-0808">Transferase</keyword>
<evidence type="ECO:0000313" key="4">
    <source>
        <dbReference type="Proteomes" id="UP000526501"/>
    </source>
</evidence>
<dbReference type="EMBL" id="JACHVC010000012">
    <property type="protein sequence ID" value="MBC2606681.1"/>
    <property type="molecule type" value="Genomic_DNA"/>
</dbReference>
<name>A0A7X1E8U7_9BACT</name>
<keyword evidence="4" id="KW-1185">Reference proteome</keyword>
<evidence type="ECO:0000259" key="2">
    <source>
        <dbReference type="Pfam" id="PF00266"/>
    </source>
</evidence>
<dbReference type="Gene3D" id="3.40.640.10">
    <property type="entry name" value="Type I PLP-dependent aspartate aminotransferase-like (Major domain)"/>
    <property type="match status" value="1"/>
</dbReference>
<dbReference type="InterPro" id="IPR015424">
    <property type="entry name" value="PyrdxlP-dep_Trfase"/>
</dbReference>
<dbReference type="Proteomes" id="UP000526501">
    <property type="component" value="Unassembled WGS sequence"/>
</dbReference>
<dbReference type="InterPro" id="IPR015422">
    <property type="entry name" value="PyrdxlP-dep_Trfase_small"/>
</dbReference>
<dbReference type="AlphaFoldDB" id="A0A7X1E8U7"/>
<dbReference type="InterPro" id="IPR015421">
    <property type="entry name" value="PyrdxlP-dep_Trfase_major"/>
</dbReference>
<dbReference type="Pfam" id="PF00266">
    <property type="entry name" value="Aminotran_5"/>
    <property type="match status" value="1"/>
</dbReference>
<gene>
    <name evidence="3" type="ORF">H5P27_11565</name>
</gene>